<evidence type="ECO:0000313" key="4">
    <source>
        <dbReference type="EMBL" id="GAC74080.1"/>
    </source>
</evidence>
<dbReference type="AlphaFoldDB" id="M9M1Z2"/>
<feature type="compositionally biased region" description="Polar residues" evidence="1">
    <location>
        <begin position="103"/>
        <end position="112"/>
    </location>
</feature>
<dbReference type="GO" id="GO:0016702">
    <property type="term" value="F:oxidoreductase activity, acting on single donors with incorporation of molecular oxygen, incorporation of two atoms of oxygen"/>
    <property type="evidence" value="ECO:0007669"/>
    <property type="project" value="InterPro"/>
</dbReference>
<accession>M9M1Z2</accession>
<keyword evidence="2" id="KW-0732">Signal</keyword>
<dbReference type="PANTHER" id="PTHR34315:SF1">
    <property type="entry name" value="INTRADIOL RING-CLEAVAGE DIOXYGENASES DOMAIN-CONTAINING PROTEIN-RELATED"/>
    <property type="match status" value="1"/>
</dbReference>
<feature type="domain" description="Intradiol ring-cleavage dioxygenases" evidence="3">
    <location>
        <begin position="148"/>
        <end position="276"/>
    </location>
</feature>
<protein>
    <recommendedName>
        <fullName evidence="3">Intradiol ring-cleavage dioxygenases domain-containing protein</fullName>
    </recommendedName>
</protein>
<sequence length="378" mass="40681">MFVTKVGLVRALLLALVITAAVVSAHPGEAPPTPQNIVESKLYRRSAQAQYKRCNGSRQSLHRRHAVNTQVHRRQKLLEQLRRARTAQRRSDSGNASEVLETSHVSSRTDITSNSTTSAVFANSTDACVLQPEVTIGPYWVSGELLRSNLTDDQPGVPLYLDAQFVNINTCEPVTNLYWEIWNCNSTGVYSGVVASGNGNMEDESNLNATFLRGVQRTDENGAAQFQTIFPGHYTGRAHHIHVVAHINATVLSNSTLANSANTGAVHIGQLFFDQDLISQVEASSPYSSNTQNITTNAEDSIFAQEADSEGSDPVLEYVLLGDKVEDGIFAWTSIAVDVDAKYNTSAAAAYTKDGGVANEQSLNGMGDGAPGGLAPSK</sequence>
<feature type="signal peptide" evidence="2">
    <location>
        <begin position="1"/>
        <end position="25"/>
    </location>
</feature>
<dbReference type="Gene3D" id="2.60.130.10">
    <property type="entry name" value="Aromatic compound dioxygenase"/>
    <property type="match status" value="1"/>
</dbReference>
<reference evidence="5" key="1">
    <citation type="journal article" date="2013" name="Genome Announc.">
        <title>Genome sequence of the basidiomycetous yeast Pseudozyma antarctica T-34, a producer of the glycolipid biosurfactants mannosylerythritol lipids.</title>
        <authorList>
            <person name="Morita T."/>
            <person name="Koike H."/>
            <person name="Koyama Y."/>
            <person name="Hagiwara H."/>
            <person name="Ito E."/>
            <person name="Fukuoka T."/>
            <person name="Imura T."/>
            <person name="Machida M."/>
            <person name="Kitamoto D."/>
        </authorList>
    </citation>
    <scope>NUCLEOTIDE SEQUENCE [LARGE SCALE GENOMIC DNA]</scope>
    <source>
        <strain evidence="5">T-34</strain>
    </source>
</reference>
<dbReference type="Proteomes" id="UP000011976">
    <property type="component" value="Unassembled WGS sequence"/>
</dbReference>
<evidence type="ECO:0000256" key="1">
    <source>
        <dbReference type="SAM" id="MobiDB-lite"/>
    </source>
</evidence>
<evidence type="ECO:0000313" key="5">
    <source>
        <dbReference type="Proteomes" id="UP000011976"/>
    </source>
</evidence>
<dbReference type="STRING" id="1151754.M9M1Z2"/>
<feature type="chain" id="PRO_5004100531" description="Intradiol ring-cleavage dioxygenases domain-containing protein" evidence="2">
    <location>
        <begin position="26"/>
        <end position="378"/>
    </location>
</feature>
<dbReference type="InterPro" id="IPR015889">
    <property type="entry name" value="Intradiol_dOase_core"/>
</dbReference>
<evidence type="ECO:0000256" key="2">
    <source>
        <dbReference type="SAM" id="SignalP"/>
    </source>
</evidence>
<dbReference type="InterPro" id="IPR000627">
    <property type="entry name" value="Intradiol_dOase_C"/>
</dbReference>
<feature type="region of interest" description="Disordered" evidence="1">
    <location>
        <begin position="358"/>
        <end position="378"/>
    </location>
</feature>
<name>M9M1Z2_PSEA3</name>
<proteinExistence type="predicted"/>
<dbReference type="PANTHER" id="PTHR34315">
    <property type="match status" value="1"/>
</dbReference>
<dbReference type="Pfam" id="PF00775">
    <property type="entry name" value="Dioxygenase_C"/>
    <property type="match status" value="1"/>
</dbReference>
<dbReference type="GO" id="GO:0008199">
    <property type="term" value="F:ferric iron binding"/>
    <property type="evidence" value="ECO:0007669"/>
    <property type="project" value="InterPro"/>
</dbReference>
<dbReference type="EMBL" id="DF196775">
    <property type="protein sequence ID" value="GAC74080.1"/>
    <property type="molecule type" value="Genomic_DNA"/>
</dbReference>
<dbReference type="CDD" id="cd03457">
    <property type="entry name" value="intradiol_dioxygenase_like"/>
    <property type="match status" value="1"/>
</dbReference>
<gene>
    <name evidence="4" type="ORF">PANT_9d00417</name>
</gene>
<organism evidence="4 5">
    <name type="scientific">Pseudozyma antarctica (strain T-34)</name>
    <name type="common">Yeast</name>
    <name type="synonym">Candida antarctica</name>
    <dbReference type="NCBI Taxonomy" id="1151754"/>
    <lineage>
        <taxon>Eukaryota</taxon>
        <taxon>Fungi</taxon>
        <taxon>Dikarya</taxon>
        <taxon>Basidiomycota</taxon>
        <taxon>Ustilaginomycotina</taxon>
        <taxon>Ustilaginomycetes</taxon>
        <taxon>Ustilaginales</taxon>
        <taxon>Ustilaginaceae</taxon>
        <taxon>Moesziomyces</taxon>
    </lineage>
</organism>
<evidence type="ECO:0000259" key="3">
    <source>
        <dbReference type="Pfam" id="PF00775"/>
    </source>
</evidence>
<feature type="region of interest" description="Disordered" evidence="1">
    <location>
        <begin position="82"/>
        <end position="112"/>
    </location>
</feature>
<dbReference type="SUPFAM" id="SSF49482">
    <property type="entry name" value="Aromatic compound dioxygenase"/>
    <property type="match status" value="1"/>
</dbReference>
<dbReference type="OrthoDB" id="121380at2759"/>